<reference evidence="3 4" key="1">
    <citation type="submission" date="2019-07" db="EMBL/GenBank/DDBJ databases">
        <title>Whole genome shotgun sequence of Cellulomonas xylanilytica NBRC 101102.</title>
        <authorList>
            <person name="Hosoyama A."/>
            <person name="Uohara A."/>
            <person name="Ohji S."/>
            <person name="Ichikawa N."/>
        </authorList>
    </citation>
    <scope>NUCLEOTIDE SEQUENCE [LARGE SCALE GENOMIC DNA]</scope>
    <source>
        <strain evidence="3 4">NBRC 101102</strain>
    </source>
</reference>
<protein>
    <recommendedName>
        <fullName evidence="2">APS kinase domain-containing protein</fullName>
    </recommendedName>
</protein>
<gene>
    <name evidence="3" type="ORF">CXY01_24360</name>
</gene>
<evidence type="ECO:0000313" key="3">
    <source>
        <dbReference type="EMBL" id="GEK21916.1"/>
    </source>
</evidence>
<evidence type="ECO:0000313" key="4">
    <source>
        <dbReference type="Proteomes" id="UP000321118"/>
    </source>
</evidence>
<dbReference type="InterPro" id="IPR027417">
    <property type="entry name" value="P-loop_NTPase"/>
</dbReference>
<comment type="caution">
    <text evidence="3">The sequence shown here is derived from an EMBL/GenBank/DDBJ whole genome shotgun (WGS) entry which is preliminary data.</text>
</comment>
<sequence length="177" mass="18860">MLVVALSGTVGAGKSTVAVALRDALLARGIAAGELDVDAIANETVAPADDPFNERVVVAHLRTMRPHWHDAGLDVLILPRVIETAAQRDAYADALGEPVRVVRIDAPAATRHARLTARHEPGPDRDWHLARTDVLADLLATAEVEDLVVTNDGLAPSAVAEQIAELLDVREPTDERA</sequence>
<dbReference type="Proteomes" id="UP000321118">
    <property type="component" value="Unassembled WGS sequence"/>
</dbReference>
<feature type="domain" description="APS kinase" evidence="2">
    <location>
        <begin position="3"/>
        <end position="43"/>
    </location>
</feature>
<accession>A0A510V529</accession>
<dbReference type="EMBL" id="BJUB01000007">
    <property type="protein sequence ID" value="GEK21916.1"/>
    <property type="molecule type" value="Genomic_DNA"/>
</dbReference>
<dbReference type="Pfam" id="PF01583">
    <property type="entry name" value="APS_kinase"/>
    <property type="match status" value="1"/>
</dbReference>
<dbReference type="Gene3D" id="3.40.50.300">
    <property type="entry name" value="P-loop containing nucleotide triphosphate hydrolases"/>
    <property type="match status" value="1"/>
</dbReference>
<evidence type="ECO:0000259" key="2">
    <source>
        <dbReference type="Pfam" id="PF01583"/>
    </source>
</evidence>
<dbReference type="InterPro" id="IPR059117">
    <property type="entry name" value="APS_kinase_dom"/>
</dbReference>
<organism evidence="3 4">
    <name type="scientific">Cellulomonas xylanilytica</name>
    <dbReference type="NCBI Taxonomy" id="233583"/>
    <lineage>
        <taxon>Bacteria</taxon>
        <taxon>Bacillati</taxon>
        <taxon>Actinomycetota</taxon>
        <taxon>Actinomycetes</taxon>
        <taxon>Micrococcales</taxon>
        <taxon>Cellulomonadaceae</taxon>
        <taxon>Cellulomonas</taxon>
    </lineage>
</organism>
<dbReference type="AlphaFoldDB" id="A0A510V529"/>
<dbReference type="SUPFAM" id="SSF52540">
    <property type="entry name" value="P-loop containing nucleoside triphosphate hydrolases"/>
    <property type="match status" value="1"/>
</dbReference>
<proteinExistence type="predicted"/>
<keyword evidence="1" id="KW-0808">Transferase</keyword>
<keyword evidence="4" id="KW-1185">Reference proteome</keyword>
<evidence type="ECO:0000256" key="1">
    <source>
        <dbReference type="ARBA" id="ARBA00022679"/>
    </source>
</evidence>
<name>A0A510V529_9CELL</name>